<evidence type="ECO:0000259" key="10">
    <source>
        <dbReference type="Pfam" id="PF00117"/>
    </source>
</evidence>
<dbReference type="GO" id="GO:0042802">
    <property type="term" value="F:identical protein binding"/>
    <property type="evidence" value="ECO:0007669"/>
    <property type="project" value="TreeGrafter"/>
</dbReference>
<gene>
    <name evidence="11" type="ORF">U472_09655</name>
</gene>
<evidence type="ECO:0000256" key="4">
    <source>
        <dbReference type="ARBA" id="ARBA00022598"/>
    </source>
</evidence>
<dbReference type="NCBIfam" id="NF004836">
    <property type="entry name" value="PRK06186.1"/>
    <property type="match status" value="1"/>
</dbReference>
<keyword evidence="4" id="KW-0436">Ligase</keyword>
<dbReference type="EMBL" id="LWDV01000009">
    <property type="protein sequence ID" value="OCL26266.1"/>
    <property type="molecule type" value="Genomic_DNA"/>
</dbReference>
<organism evidence="11 12">
    <name type="scientific">Orenia metallireducens</name>
    <dbReference type="NCBI Taxonomy" id="1413210"/>
    <lineage>
        <taxon>Bacteria</taxon>
        <taxon>Bacillati</taxon>
        <taxon>Bacillota</taxon>
        <taxon>Clostridia</taxon>
        <taxon>Halanaerobiales</taxon>
        <taxon>Halobacteroidaceae</taxon>
        <taxon>Orenia</taxon>
    </lineage>
</organism>
<dbReference type="OrthoDB" id="3286005at2"/>
<dbReference type="GO" id="GO:0005524">
    <property type="term" value="F:ATP binding"/>
    <property type="evidence" value="ECO:0007669"/>
    <property type="project" value="UniProtKB-KW"/>
</dbReference>
<comment type="similarity">
    <text evidence="2">Belongs to the CTP synthase family.</text>
</comment>
<comment type="pathway">
    <text evidence="1">Pyrimidine metabolism; CTP biosynthesis via de novo pathway; CTP from UDP: step 2/2.</text>
</comment>
<dbReference type="PROSITE" id="PS51273">
    <property type="entry name" value="GATASE_TYPE_1"/>
    <property type="match status" value="1"/>
</dbReference>
<comment type="catalytic activity">
    <reaction evidence="9">
        <text>UTP + L-glutamine + ATP + H2O = CTP + L-glutamate + ADP + phosphate + 2 H(+)</text>
        <dbReference type="Rhea" id="RHEA:26426"/>
        <dbReference type="ChEBI" id="CHEBI:15377"/>
        <dbReference type="ChEBI" id="CHEBI:15378"/>
        <dbReference type="ChEBI" id="CHEBI:29985"/>
        <dbReference type="ChEBI" id="CHEBI:30616"/>
        <dbReference type="ChEBI" id="CHEBI:37563"/>
        <dbReference type="ChEBI" id="CHEBI:43474"/>
        <dbReference type="ChEBI" id="CHEBI:46398"/>
        <dbReference type="ChEBI" id="CHEBI:58359"/>
        <dbReference type="ChEBI" id="CHEBI:456216"/>
        <dbReference type="EC" id="6.3.4.2"/>
    </reaction>
</comment>
<evidence type="ECO:0000256" key="3">
    <source>
        <dbReference type="ARBA" id="ARBA00012291"/>
    </source>
</evidence>
<dbReference type="GO" id="GO:0005829">
    <property type="term" value="C:cytosol"/>
    <property type="evidence" value="ECO:0007669"/>
    <property type="project" value="TreeGrafter"/>
</dbReference>
<evidence type="ECO:0000313" key="12">
    <source>
        <dbReference type="Proteomes" id="UP000093514"/>
    </source>
</evidence>
<keyword evidence="8" id="KW-0665">Pyrimidine biosynthesis</keyword>
<proteinExistence type="inferred from homology"/>
<feature type="domain" description="Glutamine amidotransferase" evidence="10">
    <location>
        <begin position="17"/>
        <end position="228"/>
    </location>
</feature>
<keyword evidence="12" id="KW-1185">Reference proteome</keyword>
<reference evidence="11 12" key="2">
    <citation type="submission" date="2016-08" db="EMBL/GenBank/DDBJ databases">
        <title>Orenia metallireducens sp. nov. strain Z6, a Novel Metal-reducing Firmicute from the Deep Subsurface.</title>
        <authorList>
            <person name="Maxim B.I."/>
            <person name="Kenneth K."/>
            <person name="Flynn T.M."/>
            <person name="Oloughlin E.J."/>
            <person name="Locke R.A."/>
            <person name="Weber J.R."/>
            <person name="Egan S.M."/>
            <person name="Mackie R.I."/>
            <person name="Cann I.K."/>
        </authorList>
    </citation>
    <scope>NUCLEOTIDE SEQUENCE [LARGE SCALE GENOMIC DNA]</scope>
    <source>
        <strain evidence="11 12">Z6</strain>
    </source>
</reference>
<reference evidence="12" key="1">
    <citation type="submission" date="2016-07" db="EMBL/GenBank/DDBJ databases">
        <authorList>
            <person name="Florea S."/>
            <person name="Webb J.S."/>
            <person name="Jaromczyk J."/>
            <person name="Schardl C.L."/>
        </authorList>
    </citation>
    <scope>NUCLEOTIDE SEQUENCE [LARGE SCALE GENOMIC DNA]</scope>
    <source>
        <strain evidence="12">Z6</strain>
    </source>
</reference>
<evidence type="ECO:0000256" key="2">
    <source>
        <dbReference type="ARBA" id="ARBA00007533"/>
    </source>
</evidence>
<evidence type="ECO:0000256" key="6">
    <source>
        <dbReference type="ARBA" id="ARBA00022840"/>
    </source>
</evidence>
<accession>A0A1C0A7P4</accession>
<evidence type="ECO:0000256" key="5">
    <source>
        <dbReference type="ARBA" id="ARBA00022741"/>
    </source>
</evidence>
<dbReference type="SUPFAM" id="SSF52317">
    <property type="entry name" value="Class I glutamine amidotransferase-like"/>
    <property type="match status" value="1"/>
</dbReference>
<dbReference type="GO" id="GO:0003883">
    <property type="term" value="F:CTP synthase activity"/>
    <property type="evidence" value="ECO:0007669"/>
    <property type="project" value="UniProtKB-EC"/>
</dbReference>
<dbReference type="InterPro" id="IPR004468">
    <property type="entry name" value="CTP_synthase"/>
</dbReference>
<dbReference type="GO" id="GO:0044210">
    <property type="term" value="P:'de novo' CTP biosynthetic process"/>
    <property type="evidence" value="ECO:0007669"/>
    <property type="project" value="UniProtKB-UniPathway"/>
</dbReference>
<dbReference type="PANTHER" id="PTHR11550">
    <property type="entry name" value="CTP SYNTHASE"/>
    <property type="match status" value="1"/>
</dbReference>
<keyword evidence="7" id="KW-0315">Glutamine amidotransferase</keyword>
<protein>
    <recommendedName>
        <fullName evidence="3">CTP synthase (glutamine hydrolyzing)</fullName>
        <ecNumber evidence="3">6.3.4.2</ecNumber>
    </recommendedName>
</protein>
<evidence type="ECO:0000256" key="9">
    <source>
        <dbReference type="ARBA" id="ARBA00047781"/>
    </source>
</evidence>
<dbReference type="InterPro" id="IPR017926">
    <property type="entry name" value="GATASE"/>
</dbReference>
<evidence type="ECO:0000313" key="11">
    <source>
        <dbReference type="EMBL" id="OCL26266.1"/>
    </source>
</evidence>
<name>A0A1C0A7P4_9FIRM</name>
<evidence type="ECO:0000256" key="1">
    <source>
        <dbReference type="ARBA" id="ARBA00005171"/>
    </source>
</evidence>
<evidence type="ECO:0000256" key="7">
    <source>
        <dbReference type="ARBA" id="ARBA00022962"/>
    </source>
</evidence>
<dbReference type="AlphaFoldDB" id="A0A1C0A7P4"/>
<dbReference type="Pfam" id="PF00117">
    <property type="entry name" value="GATase"/>
    <property type="match status" value="1"/>
</dbReference>
<dbReference type="UniPathway" id="UPA00159">
    <property type="reaction ID" value="UER00277"/>
</dbReference>
<dbReference type="RefSeq" id="WP_068717919.1">
    <property type="nucleotide sequence ID" value="NZ_LWDV01000009.1"/>
</dbReference>
<keyword evidence="6" id="KW-0067">ATP-binding</keyword>
<keyword evidence="5" id="KW-0547">Nucleotide-binding</keyword>
<dbReference type="EC" id="6.3.4.2" evidence="3"/>
<sequence>MIEIAVIGEYEPDFNPHSSLNKAIKHSANNLGVETSVKWFSTEMFKNKKNLEPIAEYDAVWIAPGSPYKSLVGALNCIQYVRENNIPTFGTCGGFQHLVLEYARNIMGIEESQHAEYDPYSSKLIINKLNCSLAGKKLPITITNKQSKVFSLYNETKIEEKYYCNFGLNPDYQKKIDKAGLKVVGIDDTQEARIIELPNHKFYIGTLFVPQTRSTNEKPHPLITGFIKAAYR</sequence>
<evidence type="ECO:0000256" key="8">
    <source>
        <dbReference type="ARBA" id="ARBA00022975"/>
    </source>
</evidence>
<comment type="caution">
    <text evidence="11">The sequence shown here is derived from an EMBL/GenBank/DDBJ whole genome shotgun (WGS) entry which is preliminary data.</text>
</comment>
<dbReference type="PANTHER" id="PTHR11550:SF0">
    <property type="entry name" value="CTP SYNTHASE-RELATED"/>
    <property type="match status" value="1"/>
</dbReference>
<dbReference type="InterPro" id="IPR029062">
    <property type="entry name" value="Class_I_gatase-like"/>
</dbReference>
<dbReference type="GO" id="GO:0019856">
    <property type="term" value="P:pyrimidine nucleobase biosynthetic process"/>
    <property type="evidence" value="ECO:0007669"/>
    <property type="project" value="TreeGrafter"/>
</dbReference>
<dbReference type="Gene3D" id="3.40.50.880">
    <property type="match status" value="1"/>
</dbReference>
<dbReference type="Proteomes" id="UP000093514">
    <property type="component" value="Unassembled WGS sequence"/>
</dbReference>